<dbReference type="EMBL" id="OC870512">
    <property type="protein sequence ID" value="CAD7635051.1"/>
    <property type="molecule type" value="Genomic_DNA"/>
</dbReference>
<sequence>MTEHNVNTKLPIVKELLDLSDVSGNCSKSIFSTLDGIERLDDWSIQMINSWADFPPKGVLEGRLTDFGSYDQCLSIIDNHMIGSAQYCSLDLVPYIPRPMPKQHNLFHKIPNLLPIDIIQNKSNALNIMATEASFFYWIRFNWFCFRENILHKKGIQQTHSSDHFRRSYMYSRHKSPINTVAIDRAQYPMA</sequence>
<dbReference type="Proteomes" id="UP000759131">
    <property type="component" value="Unassembled WGS sequence"/>
</dbReference>
<gene>
    <name evidence="2" type="ORF">OSB1V03_LOCUS15443</name>
</gene>
<dbReference type="EMBL" id="CAJPIZ010015937">
    <property type="protein sequence ID" value="CAG2115481.1"/>
    <property type="molecule type" value="Genomic_DNA"/>
</dbReference>
<dbReference type="OrthoDB" id="4794873at2759"/>
<keyword evidence="3" id="KW-1185">Reference proteome</keyword>
<dbReference type="AlphaFoldDB" id="A0A7R9L4M2"/>
<evidence type="ECO:0000313" key="3">
    <source>
        <dbReference type="Proteomes" id="UP000759131"/>
    </source>
</evidence>
<accession>A0A7R9L4M2</accession>
<dbReference type="Pfam" id="PF20146">
    <property type="entry name" value="NRF"/>
    <property type="match status" value="1"/>
</dbReference>
<evidence type="ECO:0000259" key="1">
    <source>
        <dbReference type="Pfam" id="PF20146"/>
    </source>
</evidence>
<reference evidence="2" key="1">
    <citation type="submission" date="2020-11" db="EMBL/GenBank/DDBJ databases">
        <authorList>
            <person name="Tran Van P."/>
        </authorList>
    </citation>
    <scope>NUCLEOTIDE SEQUENCE</scope>
</reference>
<dbReference type="InterPro" id="IPR006621">
    <property type="entry name" value="Nose-resist-to-fluoxetine_N"/>
</dbReference>
<proteinExistence type="predicted"/>
<evidence type="ECO:0000313" key="2">
    <source>
        <dbReference type="EMBL" id="CAD7635051.1"/>
    </source>
</evidence>
<organism evidence="2">
    <name type="scientific">Medioppia subpectinata</name>
    <dbReference type="NCBI Taxonomy" id="1979941"/>
    <lineage>
        <taxon>Eukaryota</taxon>
        <taxon>Metazoa</taxon>
        <taxon>Ecdysozoa</taxon>
        <taxon>Arthropoda</taxon>
        <taxon>Chelicerata</taxon>
        <taxon>Arachnida</taxon>
        <taxon>Acari</taxon>
        <taxon>Acariformes</taxon>
        <taxon>Sarcoptiformes</taxon>
        <taxon>Oribatida</taxon>
        <taxon>Brachypylina</taxon>
        <taxon>Oppioidea</taxon>
        <taxon>Oppiidae</taxon>
        <taxon>Medioppia</taxon>
    </lineage>
</organism>
<protein>
    <recommendedName>
        <fullName evidence="1">Nose resistant-to-fluoxetine protein N-terminal domain-containing protein</fullName>
    </recommendedName>
</protein>
<name>A0A7R9L4M2_9ACAR</name>
<feature type="domain" description="Nose resistant-to-fluoxetine protein N-terminal" evidence="1">
    <location>
        <begin position="26"/>
        <end position="103"/>
    </location>
</feature>